<protein>
    <submittedName>
        <fullName evidence="1">DNA replication protein</fullName>
    </submittedName>
</protein>
<gene>
    <name evidence="1" type="ORF">ACFSE1_14015</name>
</gene>
<organism evidence="1 2">
    <name type="scientific">Rhizobium helianthi</name>
    <dbReference type="NCBI Taxonomy" id="1132695"/>
    <lineage>
        <taxon>Bacteria</taxon>
        <taxon>Pseudomonadati</taxon>
        <taxon>Pseudomonadota</taxon>
        <taxon>Alphaproteobacteria</taxon>
        <taxon>Hyphomicrobiales</taxon>
        <taxon>Rhizobiaceae</taxon>
        <taxon>Rhizobium/Agrobacterium group</taxon>
        <taxon>Rhizobium</taxon>
    </lineage>
</organism>
<dbReference type="InterPro" id="IPR010921">
    <property type="entry name" value="Trp_repressor/repl_initiator"/>
</dbReference>
<dbReference type="Proteomes" id="UP001597322">
    <property type="component" value="Unassembled WGS sequence"/>
</dbReference>
<keyword evidence="2" id="KW-1185">Reference proteome</keyword>
<proteinExistence type="predicted"/>
<dbReference type="EMBL" id="JBHUEQ010000025">
    <property type="protein sequence ID" value="MFD1746584.1"/>
    <property type="molecule type" value="Genomic_DNA"/>
</dbReference>
<name>A0ABW4M5W6_9HYPH</name>
<evidence type="ECO:0000313" key="2">
    <source>
        <dbReference type="Proteomes" id="UP001597322"/>
    </source>
</evidence>
<accession>A0ABW4M5W6</accession>
<comment type="caution">
    <text evidence="1">The sequence shown here is derived from an EMBL/GenBank/DDBJ whole genome shotgun (WGS) entry which is preliminary data.</text>
</comment>
<dbReference type="RefSeq" id="WP_377402503.1">
    <property type="nucleotide sequence ID" value="NZ_JBHUEQ010000025.1"/>
</dbReference>
<sequence>MPFKTEKHLGASAANPVIGHRSPAKARQMRLCHPASLSSLQLCALVRELVREMLQMQQDGWCAARGRNALQRHTCQIAIYVCVVGLSIRTADVAAAFGRNRSTVRHACMRVEDQRDQPAYDRMVERIERVVGLLFSRPEAGHGE</sequence>
<dbReference type="SUPFAM" id="SSF48295">
    <property type="entry name" value="TrpR-like"/>
    <property type="match status" value="1"/>
</dbReference>
<reference evidence="2" key="1">
    <citation type="journal article" date="2019" name="Int. J. Syst. Evol. Microbiol.">
        <title>The Global Catalogue of Microorganisms (GCM) 10K type strain sequencing project: providing services to taxonomists for standard genome sequencing and annotation.</title>
        <authorList>
            <consortium name="The Broad Institute Genomics Platform"/>
            <consortium name="The Broad Institute Genome Sequencing Center for Infectious Disease"/>
            <person name="Wu L."/>
            <person name="Ma J."/>
        </authorList>
    </citation>
    <scope>NUCLEOTIDE SEQUENCE [LARGE SCALE GENOMIC DNA]</scope>
    <source>
        <strain evidence="2">CG52</strain>
    </source>
</reference>
<evidence type="ECO:0000313" key="1">
    <source>
        <dbReference type="EMBL" id="MFD1746584.1"/>
    </source>
</evidence>
<dbReference type="Gene3D" id="1.10.1750.10">
    <property type="match status" value="1"/>
</dbReference>